<dbReference type="SMART" id="SM00891">
    <property type="entry name" value="ERCC4"/>
    <property type="match status" value="1"/>
</dbReference>
<dbReference type="GO" id="GO:0003697">
    <property type="term" value="F:single-stranded DNA binding"/>
    <property type="evidence" value="ECO:0007669"/>
    <property type="project" value="TreeGrafter"/>
</dbReference>
<dbReference type="KEGG" id="more:E1B28_009490"/>
<evidence type="ECO:0000313" key="13">
    <source>
        <dbReference type="Proteomes" id="UP001049176"/>
    </source>
</evidence>
<dbReference type="InterPro" id="IPR047520">
    <property type="entry name" value="XPF_nuclease"/>
</dbReference>
<comment type="caution">
    <text evidence="12">The sequence shown here is derived from an EMBL/GenBank/DDBJ whole genome shotgun (WGS) entry which is preliminary data.</text>
</comment>
<dbReference type="CDD" id="cd20078">
    <property type="entry name" value="XPF_nuclease_XPF_euk"/>
    <property type="match status" value="1"/>
</dbReference>
<dbReference type="GO" id="GO:0000014">
    <property type="term" value="F:single-stranded DNA endodeoxyribonuclease activity"/>
    <property type="evidence" value="ECO:0007669"/>
    <property type="project" value="TreeGrafter"/>
</dbReference>
<evidence type="ECO:0000256" key="5">
    <source>
        <dbReference type="ARBA" id="ARBA00022763"/>
    </source>
</evidence>
<evidence type="ECO:0000256" key="2">
    <source>
        <dbReference type="ARBA" id="ARBA00010015"/>
    </source>
</evidence>
<dbReference type="Gene3D" id="3.40.50.10130">
    <property type="match status" value="1"/>
</dbReference>
<dbReference type="GO" id="GO:1901255">
    <property type="term" value="P:nucleotide-excision repair involved in interstrand cross-link repair"/>
    <property type="evidence" value="ECO:0007669"/>
    <property type="project" value="TreeGrafter"/>
</dbReference>
<evidence type="ECO:0000256" key="3">
    <source>
        <dbReference type="ARBA" id="ARBA00022722"/>
    </source>
</evidence>
<keyword evidence="13" id="KW-1185">Reference proteome</keyword>
<comment type="subcellular location">
    <subcellularLocation>
        <location evidence="1">Nucleus</location>
    </subcellularLocation>
</comment>
<dbReference type="GeneID" id="66078566"/>
<dbReference type="SUPFAM" id="SSF52980">
    <property type="entry name" value="Restriction endonuclease-like"/>
    <property type="match status" value="1"/>
</dbReference>
<keyword evidence="5" id="KW-0227">DNA damage</keyword>
<keyword evidence="7" id="KW-0238">DNA-binding</keyword>
<evidence type="ECO:0000256" key="10">
    <source>
        <dbReference type="SAM" id="MobiDB-lite"/>
    </source>
</evidence>
<dbReference type="OrthoDB" id="361020at2759"/>
<evidence type="ECO:0000256" key="7">
    <source>
        <dbReference type="ARBA" id="ARBA00023125"/>
    </source>
</evidence>
<gene>
    <name evidence="12" type="ORF">E1B28_009490</name>
</gene>
<feature type="region of interest" description="Disordered" evidence="10">
    <location>
        <begin position="551"/>
        <end position="593"/>
    </location>
</feature>
<name>A0A9P7RVW8_9AGAR</name>
<dbReference type="FunFam" id="3.40.50.10130:FF:000002">
    <property type="entry name" value="DNA repair endonuclease XPF"/>
    <property type="match status" value="1"/>
</dbReference>
<sequence length="1024" mass="113652">MSTLLPFHETILSEIHDPATSDLLIIARGLGLRGIICTLLKIYDGPENLVLLVNATQEEETEIGEELGLMGCRKPGLRIVGYETGSSRDRQDLYKKGGLIAVTSRILVVDMLQGVIPVDMITGMMVLHAEKISPLHIVSFITRLYREKNTTGFLKAFTDQPEHITSGLSPLKNVMKELGLRRVSIYPRFHQNIKDCLERKRADVVELAQNLTESMAEIHGAIVHCMNMILSDLRRSKDLDLDSLSLPAAYFSSFDHIVRKQLDPIWHKVGSTTKGLVRDLGVLRKLVTYLLSYDPLQFHTYCQSLLASINEPESRGTGTGRTSEWMMTDSASTIFQLAKNRCFITIAEPEEFQKDNRPPTVVDLIDDEDIWDAVNEAEGLVPTTVTTSSKAKKKNNSSQRPKWLPPNLHPVLEELPKWSLLAEILEEIEYEILRFENHSQNAASASAVEGTNTTLVMCSGTATCGVLTEFLQKMDTGGNKTKGEWGRKMMLGKLKSWLFWERKRQVEKEGGGGGAGSKNRGGGGGTAAAADARRGVGAATDDGGVGDILNEALKRKDREKAQKQASRRRVRGGAPSDSSRATTVAPPGGPDTAVVVPRKDDDPWSADIEMQLIAMDDEELQLNLAADAGGVGDIISNIAEFNKHYGLIPPAEQVLVRAYSDDTDDRMLDEIKPRFIVMYEPCMEFVRRVEVYKACNPHMGVRVYHMVYNDSCEEHKYLAGIRREKDSFERLIKERGSMLLPIFEDRSRSAENSDAIVKTISTRLAGGRRELKNTPSQVIVDMREFRSTLPSLLHAANLVVVPATLTVGDYILTPEICVERKSLSDLVSSFSSGRLYTQCELMSAHYKNPVLLIEFEEDKAFSLDMVSEIKSYVKPVNKFPPKKKALGNKPGEQSYQRKAPPSIQSKIVLLTLTFPRLRIIWSPSPYATADIFNDLKKDRSEPDVVKAVSTGADEDPEAGAGVNAAAEDLLRSFPGITSKNVKFIMSKVRNVRELCEMSLAGVQAVLGAEPGKACFEFLHRGERR</sequence>
<evidence type="ECO:0000256" key="8">
    <source>
        <dbReference type="ARBA" id="ARBA00023204"/>
    </source>
</evidence>
<evidence type="ECO:0000313" key="12">
    <source>
        <dbReference type="EMBL" id="KAG7090370.1"/>
    </source>
</evidence>
<dbReference type="InterPro" id="IPR006166">
    <property type="entry name" value="ERCC4_domain"/>
</dbReference>
<dbReference type="SUPFAM" id="SSF47781">
    <property type="entry name" value="RuvA domain 2-like"/>
    <property type="match status" value="1"/>
</dbReference>
<evidence type="ECO:0000256" key="6">
    <source>
        <dbReference type="ARBA" id="ARBA00022801"/>
    </source>
</evidence>
<evidence type="ECO:0000256" key="4">
    <source>
        <dbReference type="ARBA" id="ARBA00022759"/>
    </source>
</evidence>
<organism evidence="12 13">
    <name type="scientific">Marasmius oreades</name>
    <name type="common">fairy-ring Marasmius</name>
    <dbReference type="NCBI Taxonomy" id="181124"/>
    <lineage>
        <taxon>Eukaryota</taxon>
        <taxon>Fungi</taxon>
        <taxon>Dikarya</taxon>
        <taxon>Basidiomycota</taxon>
        <taxon>Agaricomycotina</taxon>
        <taxon>Agaricomycetes</taxon>
        <taxon>Agaricomycetidae</taxon>
        <taxon>Agaricales</taxon>
        <taxon>Marasmiineae</taxon>
        <taxon>Marasmiaceae</taxon>
        <taxon>Marasmius</taxon>
    </lineage>
</organism>
<evidence type="ECO:0000259" key="11">
    <source>
        <dbReference type="SMART" id="SM00891"/>
    </source>
</evidence>
<keyword evidence="4" id="KW-0255">Endonuclease</keyword>
<feature type="domain" description="ERCC4" evidence="11">
    <location>
        <begin position="777"/>
        <end position="857"/>
    </location>
</feature>
<dbReference type="RefSeq" id="XP_043006840.1">
    <property type="nucleotide sequence ID" value="XM_043154385.1"/>
</dbReference>
<evidence type="ECO:0000256" key="1">
    <source>
        <dbReference type="ARBA" id="ARBA00004123"/>
    </source>
</evidence>
<dbReference type="InterPro" id="IPR010994">
    <property type="entry name" value="RuvA_2-like"/>
</dbReference>
<accession>A0A9P7RVW8</accession>
<keyword evidence="8" id="KW-0234">DNA repair</keyword>
<dbReference type="EMBL" id="CM032186">
    <property type="protein sequence ID" value="KAG7090370.1"/>
    <property type="molecule type" value="Genomic_DNA"/>
</dbReference>
<feature type="region of interest" description="Disordered" evidence="10">
    <location>
        <begin position="506"/>
        <end position="532"/>
    </location>
</feature>
<dbReference type="InterPro" id="IPR011335">
    <property type="entry name" value="Restrct_endonuc-II-like"/>
</dbReference>
<dbReference type="AlphaFoldDB" id="A0A9P7RVW8"/>
<dbReference type="PANTHER" id="PTHR10150">
    <property type="entry name" value="DNA REPAIR ENDONUCLEASE XPF"/>
    <property type="match status" value="1"/>
</dbReference>
<feature type="region of interest" description="Disordered" evidence="10">
    <location>
        <begin position="384"/>
        <end position="406"/>
    </location>
</feature>
<keyword evidence="9" id="KW-0539">Nucleus</keyword>
<feature type="compositionally biased region" description="Basic and acidic residues" evidence="10">
    <location>
        <begin position="552"/>
        <end position="562"/>
    </location>
</feature>
<comment type="similarity">
    <text evidence="2">Belongs to the XPF family.</text>
</comment>
<dbReference type="GO" id="GO:0000724">
    <property type="term" value="P:double-strand break repair via homologous recombination"/>
    <property type="evidence" value="ECO:0007669"/>
    <property type="project" value="TreeGrafter"/>
</dbReference>
<dbReference type="GO" id="GO:0003684">
    <property type="term" value="F:damaged DNA binding"/>
    <property type="evidence" value="ECO:0007669"/>
    <property type="project" value="TreeGrafter"/>
</dbReference>
<keyword evidence="3" id="KW-0540">Nuclease</keyword>
<protein>
    <recommendedName>
        <fullName evidence="11">ERCC4 domain-containing protein</fullName>
    </recommendedName>
</protein>
<dbReference type="Pfam" id="PF02732">
    <property type="entry name" value="ERCC4"/>
    <property type="match status" value="1"/>
</dbReference>
<dbReference type="Gene3D" id="1.10.150.20">
    <property type="entry name" value="5' to 3' exonuclease, C-terminal subdomain"/>
    <property type="match status" value="1"/>
</dbReference>
<reference evidence="12" key="1">
    <citation type="journal article" date="2021" name="Genome Biol. Evol.">
        <title>The assembled and annotated genome of the fairy-ring fungus Marasmius oreades.</title>
        <authorList>
            <person name="Hiltunen M."/>
            <person name="Ament-Velasquez S.L."/>
            <person name="Johannesson H."/>
        </authorList>
    </citation>
    <scope>NUCLEOTIDE SEQUENCE</scope>
    <source>
        <strain evidence="12">03SP1</strain>
    </source>
</reference>
<dbReference type="PANTHER" id="PTHR10150:SF0">
    <property type="entry name" value="DNA REPAIR ENDONUCLEASE XPF"/>
    <property type="match status" value="1"/>
</dbReference>
<evidence type="ECO:0000256" key="9">
    <source>
        <dbReference type="ARBA" id="ARBA00023242"/>
    </source>
</evidence>
<dbReference type="GO" id="GO:0000712">
    <property type="term" value="P:resolution of meiotic recombination intermediates"/>
    <property type="evidence" value="ECO:0007669"/>
    <property type="project" value="TreeGrafter"/>
</dbReference>
<feature type="compositionally biased region" description="Gly residues" evidence="10">
    <location>
        <begin position="511"/>
        <end position="526"/>
    </location>
</feature>
<proteinExistence type="inferred from homology"/>
<keyword evidence="6" id="KW-0378">Hydrolase</keyword>
<dbReference type="GO" id="GO:0000110">
    <property type="term" value="C:nucleotide-excision repair factor 1 complex"/>
    <property type="evidence" value="ECO:0007669"/>
    <property type="project" value="TreeGrafter"/>
</dbReference>
<dbReference type="Proteomes" id="UP001049176">
    <property type="component" value="Chromosome 6"/>
</dbReference>